<feature type="transmembrane region" description="Helical" evidence="1">
    <location>
        <begin position="12"/>
        <end position="32"/>
    </location>
</feature>
<dbReference type="Pfam" id="PF01037">
    <property type="entry name" value="AsnC_trans_reg"/>
    <property type="match status" value="1"/>
</dbReference>
<reference evidence="3 4" key="2">
    <citation type="journal article" date="2024" name="Int. J. Syst. Evol. Microbiol.">
        <title>Promethearchaeum syntrophicum gen. nov., sp. nov., an anaerobic, obligately syntrophic archaeon, the first isolate of the lineage 'Asgard' archaea, and proposal of the new archaeal phylum Promethearchaeota phyl. nov. and kingdom Promethearchaeati regn. nov.</title>
        <authorList>
            <person name="Imachi H."/>
            <person name="Nobu M.K."/>
            <person name="Kato S."/>
            <person name="Takaki Y."/>
            <person name="Miyazaki M."/>
            <person name="Miyata M."/>
            <person name="Ogawara M."/>
            <person name="Saito Y."/>
            <person name="Sakai S."/>
            <person name="Tahara Y.O."/>
            <person name="Takano Y."/>
            <person name="Tasumi E."/>
            <person name="Uematsu K."/>
            <person name="Yoshimura T."/>
            <person name="Itoh T."/>
            <person name="Ohkuma M."/>
            <person name="Takai K."/>
        </authorList>
    </citation>
    <scope>NUCLEOTIDE SEQUENCE [LARGE SCALE GENOMIC DNA]</scope>
    <source>
        <strain evidence="3 4">MK-D1</strain>
    </source>
</reference>
<dbReference type="Proteomes" id="UP000321408">
    <property type="component" value="Chromosome"/>
</dbReference>
<keyword evidence="1" id="KW-0812">Transmembrane</keyword>
<evidence type="ECO:0000256" key="1">
    <source>
        <dbReference type="SAM" id="Phobius"/>
    </source>
</evidence>
<dbReference type="InterPro" id="IPR011008">
    <property type="entry name" value="Dimeric_a/b-barrel"/>
</dbReference>
<feature type="transmembrane region" description="Helical" evidence="1">
    <location>
        <begin position="96"/>
        <end position="117"/>
    </location>
</feature>
<reference evidence="3 4" key="1">
    <citation type="journal article" date="2020" name="Nature">
        <title>Isolation of an archaeon at the prokaryote-eukaryote interface.</title>
        <authorList>
            <person name="Imachi H."/>
            <person name="Nobu M.K."/>
            <person name="Nakahara N."/>
            <person name="Morono Y."/>
            <person name="Ogawara M."/>
            <person name="Takaki Y."/>
            <person name="Takano Y."/>
            <person name="Uematsu K."/>
            <person name="Ikuta T."/>
            <person name="Ito M."/>
            <person name="Matsui Y."/>
            <person name="Miyazaki M."/>
            <person name="Murata K."/>
            <person name="Saito Y."/>
            <person name="Sakai S."/>
            <person name="Song C."/>
            <person name="Tasumi E."/>
            <person name="Yamanaka Y."/>
            <person name="Yamaguchi T."/>
            <person name="Kamagata Y."/>
            <person name="Tamaki H."/>
            <person name="Takai K."/>
        </authorList>
    </citation>
    <scope>NUCLEOTIDE SEQUENCE [LARGE SCALE GENOMIC DNA]</scope>
    <source>
        <strain evidence="3 4">MK-D1</strain>
    </source>
</reference>
<dbReference type="KEGG" id="psyt:DSAG12_01497"/>
<proteinExistence type="predicted"/>
<dbReference type="Gene3D" id="3.30.70.920">
    <property type="match status" value="1"/>
</dbReference>
<feature type="transmembrane region" description="Helical" evidence="1">
    <location>
        <begin position="224"/>
        <end position="243"/>
    </location>
</feature>
<keyword evidence="1" id="KW-1133">Transmembrane helix</keyword>
<evidence type="ECO:0000313" key="3">
    <source>
        <dbReference type="EMBL" id="QEE15670.1"/>
    </source>
</evidence>
<dbReference type="EMBL" id="CP042905">
    <property type="protein sequence ID" value="QEE15670.1"/>
    <property type="molecule type" value="Genomic_DNA"/>
</dbReference>
<feature type="transmembrane region" description="Helical" evidence="1">
    <location>
        <begin position="154"/>
        <end position="175"/>
    </location>
</feature>
<sequence length="444" mass="50982">MAGKSSISKRIAILGLSNILWGLIPWPASNLFKDYSSLLIIFTRFMFMSFFLLLIVGILLIIDRIKVKDKNKSINLRKLIQYLKSRNYEFFKFPQWAYLLIVGIFGLNSMTILFFLALKTIGVITTSIGVLTSLVIVTAINWGRGKEEMTKFKVLYLTTLIGATFILGYISQVYSISESSVSFGSIVLVLIYGIALSFFVITGSTDKMSLNEFKIVKENPRYQLIRTFFKLGMLGFFSALVYIPSLFLMSKFHFNEQIDSEITLFFTHLSDWWKIALNFDGIILIIVCTLIPYVIYYIMAANWPKHTSFNLWVGVMQLIEPLINIIIGITLLNEVFPLSWLLIIIFLFGIAIFTRYLSETETQIFAIFLLKIKPQFQLAAMQKAFTIKPVKEVSHMIGDYDIFLDTQLHSSQALNKFIQQDILTLPGLIRYDFLIITNNILEKD</sequence>
<keyword evidence="1" id="KW-0472">Membrane</keyword>
<evidence type="ECO:0000259" key="2">
    <source>
        <dbReference type="Pfam" id="PF01037"/>
    </source>
</evidence>
<feature type="transmembrane region" description="Helical" evidence="1">
    <location>
        <begin position="38"/>
        <end position="62"/>
    </location>
</feature>
<evidence type="ECO:0000313" key="4">
    <source>
        <dbReference type="Proteomes" id="UP000321408"/>
    </source>
</evidence>
<protein>
    <submittedName>
        <fullName evidence="3">Lrp/AsnC ligand binding domain-containing protein</fullName>
    </submittedName>
</protein>
<dbReference type="SUPFAM" id="SSF54909">
    <property type="entry name" value="Dimeric alpha+beta barrel"/>
    <property type="match status" value="1"/>
</dbReference>
<organism evidence="3 4">
    <name type="scientific">Promethearchaeum syntrophicum</name>
    <dbReference type="NCBI Taxonomy" id="2594042"/>
    <lineage>
        <taxon>Archaea</taxon>
        <taxon>Promethearchaeati</taxon>
        <taxon>Promethearchaeota</taxon>
        <taxon>Promethearchaeia</taxon>
        <taxon>Promethearchaeales</taxon>
        <taxon>Promethearchaeaceae</taxon>
        <taxon>Promethearchaeum</taxon>
    </lineage>
</organism>
<accession>A0A5B9DA93</accession>
<feature type="transmembrane region" description="Helical" evidence="1">
    <location>
        <begin position="338"/>
        <end position="357"/>
    </location>
</feature>
<name>A0A5B9DA93_9ARCH</name>
<feature type="transmembrane region" description="Helical" evidence="1">
    <location>
        <begin position="181"/>
        <end position="203"/>
    </location>
</feature>
<gene>
    <name evidence="3" type="ORF">DSAG12_01497</name>
</gene>
<feature type="transmembrane region" description="Helical" evidence="1">
    <location>
        <begin position="123"/>
        <end position="142"/>
    </location>
</feature>
<dbReference type="InterPro" id="IPR019887">
    <property type="entry name" value="Tscrpt_reg_AsnC/Lrp_C"/>
</dbReference>
<dbReference type="RefSeq" id="WP_147662571.1">
    <property type="nucleotide sequence ID" value="NZ_CP042905.2"/>
</dbReference>
<feature type="transmembrane region" description="Helical" evidence="1">
    <location>
        <begin position="311"/>
        <end position="332"/>
    </location>
</feature>
<dbReference type="AlphaFoldDB" id="A0A5B9DA93"/>
<feature type="transmembrane region" description="Helical" evidence="1">
    <location>
        <begin position="275"/>
        <end position="299"/>
    </location>
</feature>
<feature type="domain" description="Transcription regulator AsnC/Lrp ligand binding" evidence="2">
    <location>
        <begin position="386"/>
        <end position="437"/>
    </location>
</feature>
<dbReference type="GeneID" id="41329490"/>
<keyword evidence="4" id="KW-1185">Reference proteome</keyword>